<sequence length="93" mass="9775">MDRSLSRTTTSLGMRGVVGVAAGGIFEPLMPCPDGGHTQKSAGGADGSTQGLVVGHLYSRTLPICSMDVVIVDICRLCMSVLDSDMEFLVEEQ</sequence>
<keyword evidence="2" id="KW-1185">Reference proteome</keyword>
<proteinExistence type="predicted"/>
<dbReference type="EMBL" id="CH479184">
    <property type="protein sequence ID" value="EDW36954.1"/>
    <property type="molecule type" value="Genomic_DNA"/>
</dbReference>
<gene>
    <name evidence="1" type="primary">Dper\GL25780</name>
    <name evidence="1" type="ORF">Dper_GL25780</name>
</gene>
<protein>
    <submittedName>
        <fullName evidence="1">GL25780</fullName>
    </submittedName>
</protein>
<accession>B4GJY8</accession>
<dbReference type="Proteomes" id="UP000008744">
    <property type="component" value="Unassembled WGS sequence"/>
</dbReference>
<reference evidence="1 2" key="1">
    <citation type="journal article" date="2007" name="Nature">
        <title>Evolution of genes and genomes on the Drosophila phylogeny.</title>
        <authorList>
            <consortium name="Drosophila 12 Genomes Consortium"/>
            <person name="Clark A.G."/>
            <person name="Eisen M.B."/>
            <person name="Smith D.R."/>
            <person name="Bergman C.M."/>
            <person name="Oliver B."/>
            <person name="Markow T.A."/>
            <person name="Kaufman T.C."/>
            <person name="Kellis M."/>
            <person name="Gelbart W."/>
            <person name="Iyer V.N."/>
            <person name="Pollard D.A."/>
            <person name="Sackton T.B."/>
            <person name="Larracuente A.M."/>
            <person name="Singh N.D."/>
            <person name="Abad J.P."/>
            <person name="Abt D.N."/>
            <person name="Adryan B."/>
            <person name="Aguade M."/>
            <person name="Akashi H."/>
            <person name="Anderson W.W."/>
            <person name="Aquadro C.F."/>
            <person name="Ardell D.H."/>
            <person name="Arguello R."/>
            <person name="Artieri C.G."/>
            <person name="Barbash D.A."/>
            <person name="Barker D."/>
            <person name="Barsanti P."/>
            <person name="Batterham P."/>
            <person name="Batzoglou S."/>
            <person name="Begun D."/>
            <person name="Bhutkar A."/>
            <person name="Blanco E."/>
            <person name="Bosak S.A."/>
            <person name="Bradley R.K."/>
            <person name="Brand A.D."/>
            <person name="Brent M.R."/>
            <person name="Brooks A.N."/>
            <person name="Brown R.H."/>
            <person name="Butlin R.K."/>
            <person name="Caggese C."/>
            <person name="Calvi B.R."/>
            <person name="Bernardo de Carvalho A."/>
            <person name="Caspi A."/>
            <person name="Castrezana S."/>
            <person name="Celniker S.E."/>
            <person name="Chang J.L."/>
            <person name="Chapple C."/>
            <person name="Chatterji S."/>
            <person name="Chinwalla A."/>
            <person name="Civetta A."/>
            <person name="Clifton S.W."/>
            <person name="Comeron J.M."/>
            <person name="Costello J.C."/>
            <person name="Coyne J.A."/>
            <person name="Daub J."/>
            <person name="David R.G."/>
            <person name="Delcher A.L."/>
            <person name="Delehaunty K."/>
            <person name="Do C.B."/>
            <person name="Ebling H."/>
            <person name="Edwards K."/>
            <person name="Eickbush T."/>
            <person name="Evans J.D."/>
            <person name="Filipski A."/>
            <person name="Findeiss S."/>
            <person name="Freyhult E."/>
            <person name="Fulton L."/>
            <person name="Fulton R."/>
            <person name="Garcia A.C."/>
            <person name="Gardiner A."/>
            <person name="Garfield D.A."/>
            <person name="Garvin B.E."/>
            <person name="Gibson G."/>
            <person name="Gilbert D."/>
            <person name="Gnerre S."/>
            <person name="Godfrey J."/>
            <person name="Good R."/>
            <person name="Gotea V."/>
            <person name="Gravely B."/>
            <person name="Greenberg A.J."/>
            <person name="Griffiths-Jones S."/>
            <person name="Gross S."/>
            <person name="Guigo R."/>
            <person name="Gustafson E.A."/>
            <person name="Haerty W."/>
            <person name="Hahn M.W."/>
            <person name="Halligan D.L."/>
            <person name="Halpern A.L."/>
            <person name="Halter G.M."/>
            <person name="Han M.V."/>
            <person name="Heger A."/>
            <person name="Hillier L."/>
            <person name="Hinrichs A.S."/>
            <person name="Holmes I."/>
            <person name="Hoskins R.A."/>
            <person name="Hubisz M.J."/>
            <person name="Hultmark D."/>
            <person name="Huntley M.A."/>
            <person name="Jaffe D.B."/>
            <person name="Jagadeeshan S."/>
            <person name="Jeck W.R."/>
            <person name="Johnson J."/>
            <person name="Jones C.D."/>
            <person name="Jordan W.C."/>
            <person name="Karpen G.H."/>
            <person name="Kataoka E."/>
            <person name="Keightley P.D."/>
            <person name="Kheradpour P."/>
            <person name="Kirkness E.F."/>
            <person name="Koerich L.B."/>
            <person name="Kristiansen K."/>
            <person name="Kudrna D."/>
            <person name="Kulathinal R.J."/>
            <person name="Kumar S."/>
            <person name="Kwok R."/>
            <person name="Lander E."/>
            <person name="Langley C.H."/>
            <person name="Lapoint R."/>
            <person name="Lazzaro B.P."/>
            <person name="Lee S.J."/>
            <person name="Levesque L."/>
            <person name="Li R."/>
            <person name="Lin C.F."/>
            <person name="Lin M.F."/>
            <person name="Lindblad-Toh K."/>
            <person name="Llopart A."/>
            <person name="Long M."/>
            <person name="Low L."/>
            <person name="Lozovsky E."/>
            <person name="Lu J."/>
            <person name="Luo M."/>
            <person name="Machado C.A."/>
            <person name="Makalowski W."/>
            <person name="Marzo M."/>
            <person name="Matsuda M."/>
            <person name="Matzkin L."/>
            <person name="McAllister B."/>
            <person name="McBride C.S."/>
            <person name="McKernan B."/>
            <person name="McKernan K."/>
            <person name="Mendez-Lago M."/>
            <person name="Minx P."/>
            <person name="Mollenhauer M.U."/>
            <person name="Montooth K."/>
            <person name="Mount S.M."/>
            <person name="Mu X."/>
            <person name="Myers E."/>
            <person name="Negre B."/>
            <person name="Newfeld S."/>
            <person name="Nielsen R."/>
            <person name="Noor M.A."/>
            <person name="O'Grady P."/>
            <person name="Pachter L."/>
            <person name="Papaceit M."/>
            <person name="Parisi M.J."/>
            <person name="Parisi M."/>
            <person name="Parts L."/>
            <person name="Pedersen J.S."/>
            <person name="Pesole G."/>
            <person name="Phillippy A.M."/>
            <person name="Ponting C.P."/>
            <person name="Pop M."/>
            <person name="Porcelli D."/>
            <person name="Powell J.R."/>
            <person name="Prohaska S."/>
            <person name="Pruitt K."/>
            <person name="Puig M."/>
            <person name="Quesneville H."/>
            <person name="Ram K.R."/>
            <person name="Rand D."/>
            <person name="Rasmussen M.D."/>
            <person name="Reed L.K."/>
            <person name="Reenan R."/>
            <person name="Reily A."/>
            <person name="Remington K.A."/>
            <person name="Rieger T.T."/>
            <person name="Ritchie M.G."/>
            <person name="Robin C."/>
            <person name="Rogers Y.H."/>
            <person name="Rohde C."/>
            <person name="Rozas J."/>
            <person name="Rubenfield M.J."/>
            <person name="Ruiz A."/>
            <person name="Russo S."/>
            <person name="Salzberg S.L."/>
            <person name="Sanchez-Gracia A."/>
            <person name="Saranga D.J."/>
            <person name="Sato H."/>
            <person name="Schaeffer S.W."/>
            <person name="Schatz M.C."/>
            <person name="Schlenke T."/>
            <person name="Schwartz R."/>
            <person name="Segarra C."/>
            <person name="Singh R.S."/>
            <person name="Sirot L."/>
            <person name="Sirota M."/>
            <person name="Sisneros N.B."/>
            <person name="Smith C.D."/>
            <person name="Smith T.F."/>
            <person name="Spieth J."/>
            <person name="Stage D.E."/>
            <person name="Stark A."/>
            <person name="Stephan W."/>
            <person name="Strausberg R.L."/>
            <person name="Strempel S."/>
            <person name="Sturgill D."/>
            <person name="Sutton G."/>
            <person name="Sutton G.G."/>
            <person name="Tao W."/>
            <person name="Teichmann S."/>
            <person name="Tobari Y.N."/>
            <person name="Tomimura Y."/>
            <person name="Tsolas J.M."/>
            <person name="Valente V.L."/>
            <person name="Venter E."/>
            <person name="Venter J.C."/>
            <person name="Vicario S."/>
            <person name="Vieira F.G."/>
            <person name="Vilella A.J."/>
            <person name="Villasante A."/>
            <person name="Walenz B."/>
            <person name="Wang J."/>
            <person name="Wasserman M."/>
            <person name="Watts T."/>
            <person name="Wilson D."/>
            <person name="Wilson R.K."/>
            <person name="Wing R.A."/>
            <person name="Wolfner M.F."/>
            <person name="Wong A."/>
            <person name="Wong G.K."/>
            <person name="Wu C.I."/>
            <person name="Wu G."/>
            <person name="Yamamoto D."/>
            <person name="Yang H.P."/>
            <person name="Yang S.P."/>
            <person name="Yorke J.A."/>
            <person name="Yoshida K."/>
            <person name="Zdobnov E."/>
            <person name="Zhang P."/>
            <person name="Zhang Y."/>
            <person name="Zimin A.V."/>
            <person name="Baldwin J."/>
            <person name="Abdouelleil A."/>
            <person name="Abdulkadir J."/>
            <person name="Abebe A."/>
            <person name="Abera B."/>
            <person name="Abreu J."/>
            <person name="Acer S.C."/>
            <person name="Aftuck L."/>
            <person name="Alexander A."/>
            <person name="An P."/>
            <person name="Anderson E."/>
            <person name="Anderson S."/>
            <person name="Arachi H."/>
            <person name="Azer M."/>
            <person name="Bachantsang P."/>
            <person name="Barry A."/>
            <person name="Bayul T."/>
            <person name="Berlin A."/>
            <person name="Bessette D."/>
            <person name="Bloom T."/>
            <person name="Blye J."/>
            <person name="Boguslavskiy L."/>
            <person name="Bonnet C."/>
            <person name="Boukhgalter B."/>
            <person name="Bourzgui I."/>
            <person name="Brown A."/>
            <person name="Cahill P."/>
            <person name="Channer S."/>
            <person name="Cheshatsang Y."/>
            <person name="Chuda L."/>
            <person name="Citroen M."/>
            <person name="Collymore A."/>
            <person name="Cooke P."/>
            <person name="Costello M."/>
            <person name="D'Aco K."/>
            <person name="Daza R."/>
            <person name="De Haan G."/>
            <person name="DeGray S."/>
            <person name="DeMaso C."/>
            <person name="Dhargay N."/>
            <person name="Dooley K."/>
            <person name="Dooley E."/>
            <person name="Doricent M."/>
            <person name="Dorje P."/>
            <person name="Dorjee K."/>
            <person name="Dupes A."/>
            <person name="Elong R."/>
            <person name="Falk J."/>
            <person name="Farina A."/>
            <person name="Faro S."/>
            <person name="Ferguson D."/>
            <person name="Fisher S."/>
            <person name="Foley C.D."/>
            <person name="Franke A."/>
            <person name="Friedrich D."/>
            <person name="Gadbois L."/>
            <person name="Gearin G."/>
            <person name="Gearin C.R."/>
            <person name="Giannoukos G."/>
            <person name="Goode T."/>
            <person name="Graham J."/>
            <person name="Grandbois E."/>
            <person name="Grewal S."/>
            <person name="Gyaltsen K."/>
            <person name="Hafez N."/>
            <person name="Hagos B."/>
            <person name="Hall J."/>
            <person name="Henson C."/>
            <person name="Hollinger A."/>
            <person name="Honan T."/>
            <person name="Huard M.D."/>
            <person name="Hughes L."/>
            <person name="Hurhula B."/>
            <person name="Husby M.E."/>
            <person name="Kamat A."/>
            <person name="Kanga B."/>
            <person name="Kashin S."/>
            <person name="Khazanovich D."/>
            <person name="Kisner P."/>
            <person name="Lance K."/>
            <person name="Lara M."/>
            <person name="Lee W."/>
            <person name="Lennon N."/>
            <person name="Letendre F."/>
            <person name="LeVine R."/>
            <person name="Lipovsky A."/>
            <person name="Liu X."/>
            <person name="Liu J."/>
            <person name="Liu S."/>
            <person name="Lokyitsang T."/>
            <person name="Lokyitsang Y."/>
            <person name="Lubonja R."/>
            <person name="Lui A."/>
            <person name="MacDonald P."/>
            <person name="Magnisalis V."/>
            <person name="Maru K."/>
            <person name="Matthews C."/>
            <person name="McCusker W."/>
            <person name="McDonough S."/>
            <person name="Mehta T."/>
            <person name="Meldrim J."/>
            <person name="Meneus L."/>
            <person name="Mihai O."/>
            <person name="Mihalev A."/>
            <person name="Mihova T."/>
            <person name="Mittelman R."/>
            <person name="Mlenga V."/>
            <person name="Montmayeur A."/>
            <person name="Mulrain L."/>
            <person name="Navidi A."/>
            <person name="Naylor J."/>
            <person name="Negash T."/>
            <person name="Nguyen T."/>
            <person name="Nguyen N."/>
            <person name="Nicol R."/>
            <person name="Norbu C."/>
            <person name="Norbu N."/>
            <person name="Novod N."/>
            <person name="O'Neill B."/>
            <person name="Osman S."/>
            <person name="Markiewicz E."/>
            <person name="Oyono O.L."/>
            <person name="Patti C."/>
            <person name="Phunkhang P."/>
            <person name="Pierre F."/>
            <person name="Priest M."/>
            <person name="Raghuraman S."/>
            <person name="Rege F."/>
            <person name="Reyes R."/>
            <person name="Rise C."/>
            <person name="Rogov P."/>
            <person name="Ross K."/>
            <person name="Ryan E."/>
            <person name="Settipalli S."/>
            <person name="Shea T."/>
            <person name="Sherpa N."/>
            <person name="Shi L."/>
            <person name="Shih D."/>
            <person name="Sparrow T."/>
            <person name="Spaulding J."/>
            <person name="Stalker J."/>
            <person name="Stange-Thomann N."/>
            <person name="Stavropoulos S."/>
            <person name="Stone C."/>
            <person name="Strader C."/>
            <person name="Tesfaye S."/>
            <person name="Thomson T."/>
            <person name="Thoulutsang Y."/>
            <person name="Thoulutsang D."/>
            <person name="Topham K."/>
            <person name="Topping I."/>
            <person name="Tsamla T."/>
            <person name="Vassiliev H."/>
            <person name="Vo A."/>
            <person name="Wangchuk T."/>
            <person name="Wangdi T."/>
            <person name="Weiand M."/>
            <person name="Wilkinson J."/>
            <person name="Wilson A."/>
            <person name="Yadav S."/>
            <person name="Young G."/>
            <person name="Yu Q."/>
            <person name="Zembek L."/>
            <person name="Zhong D."/>
            <person name="Zimmer A."/>
            <person name="Zwirko Z."/>
            <person name="Jaffe D.B."/>
            <person name="Alvarez P."/>
            <person name="Brockman W."/>
            <person name="Butler J."/>
            <person name="Chin C."/>
            <person name="Gnerre S."/>
            <person name="Grabherr M."/>
            <person name="Kleber M."/>
            <person name="Mauceli E."/>
            <person name="MacCallum I."/>
        </authorList>
    </citation>
    <scope>NUCLEOTIDE SEQUENCE [LARGE SCALE GENOMIC DNA]</scope>
    <source>
        <strain evidence="2">MSH-3 / Tucson 14011-0111.49</strain>
    </source>
</reference>
<name>B4GJY8_DROPE</name>
<organism evidence="2">
    <name type="scientific">Drosophila persimilis</name>
    <name type="common">Fruit fly</name>
    <dbReference type="NCBI Taxonomy" id="7234"/>
    <lineage>
        <taxon>Eukaryota</taxon>
        <taxon>Metazoa</taxon>
        <taxon>Ecdysozoa</taxon>
        <taxon>Arthropoda</taxon>
        <taxon>Hexapoda</taxon>
        <taxon>Insecta</taxon>
        <taxon>Pterygota</taxon>
        <taxon>Neoptera</taxon>
        <taxon>Endopterygota</taxon>
        <taxon>Diptera</taxon>
        <taxon>Brachycera</taxon>
        <taxon>Muscomorpha</taxon>
        <taxon>Ephydroidea</taxon>
        <taxon>Drosophilidae</taxon>
        <taxon>Drosophila</taxon>
        <taxon>Sophophora</taxon>
    </lineage>
</organism>
<evidence type="ECO:0000313" key="1">
    <source>
        <dbReference type="EMBL" id="EDW36954.1"/>
    </source>
</evidence>
<dbReference type="AlphaFoldDB" id="B4GJY8"/>
<dbReference type="HOGENOM" id="CLU_2401987_0_0_1"/>
<evidence type="ECO:0000313" key="2">
    <source>
        <dbReference type="Proteomes" id="UP000008744"/>
    </source>
</evidence>